<reference evidence="1 2" key="1">
    <citation type="submission" date="2024-05" db="EMBL/GenBank/DDBJ databases">
        <authorList>
            <person name="Wallberg A."/>
        </authorList>
    </citation>
    <scope>NUCLEOTIDE SEQUENCE [LARGE SCALE GENOMIC DNA]</scope>
</reference>
<accession>A0AAV2QZ55</accession>
<keyword evidence="2" id="KW-1185">Reference proteome</keyword>
<proteinExistence type="predicted"/>
<evidence type="ECO:0000313" key="1">
    <source>
        <dbReference type="EMBL" id="CAL4102228.1"/>
    </source>
</evidence>
<protein>
    <submittedName>
        <fullName evidence="1">Uncharacterized protein</fullName>
    </submittedName>
</protein>
<evidence type="ECO:0000313" key="2">
    <source>
        <dbReference type="Proteomes" id="UP001497623"/>
    </source>
</evidence>
<gene>
    <name evidence="1" type="ORF">MNOR_LOCUS17233</name>
</gene>
<dbReference type="Proteomes" id="UP001497623">
    <property type="component" value="Unassembled WGS sequence"/>
</dbReference>
<dbReference type="EMBL" id="CAXKWB010011729">
    <property type="protein sequence ID" value="CAL4102228.1"/>
    <property type="molecule type" value="Genomic_DNA"/>
</dbReference>
<comment type="caution">
    <text evidence="1">The sequence shown here is derived from an EMBL/GenBank/DDBJ whole genome shotgun (WGS) entry which is preliminary data.</text>
</comment>
<feature type="non-terminal residue" evidence="1">
    <location>
        <position position="1"/>
    </location>
</feature>
<organism evidence="1 2">
    <name type="scientific">Meganyctiphanes norvegica</name>
    <name type="common">Northern krill</name>
    <name type="synonym">Thysanopoda norvegica</name>
    <dbReference type="NCBI Taxonomy" id="48144"/>
    <lineage>
        <taxon>Eukaryota</taxon>
        <taxon>Metazoa</taxon>
        <taxon>Ecdysozoa</taxon>
        <taxon>Arthropoda</taxon>
        <taxon>Crustacea</taxon>
        <taxon>Multicrustacea</taxon>
        <taxon>Malacostraca</taxon>
        <taxon>Eumalacostraca</taxon>
        <taxon>Eucarida</taxon>
        <taxon>Euphausiacea</taxon>
        <taxon>Euphausiidae</taxon>
        <taxon>Meganyctiphanes</taxon>
    </lineage>
</organism>
<dbReference type="AlphaFoldDB" id="A0AAV2QZ55"/>
<sequence>IFLTKCKYQRYEIWTFIHHLFYQHTLTRPLSSWVLPMTHAQCQGHIVATFMPNSKSNFNANITITETHSTLKVKPSSCIFISLMNSYRTHIINQKLFSYNQGKC</sequence>
<name>A0AAV2QZ55_MEGNR</name>